<reference evidence="2 3" key="1">
    <citation type="journal article" date="2018" name="Front. Plant Sci.">
        <title>Red Clover (Trifolium pratense) and Zigzag Clover (T. medium) - A Picture of Genomic Similarities and Differences.</title>
        <authorList>
            <person name="Dluhosova J."/>
            <person name="Istvanek J."/>
            <person name="Nedelnik J."/>
            <person name="Repkova J."/>
        </authorList>
    </citation>
    <scope>NUCLEOTIDE SEQUENCE [LARGE SCALE GENOMIC DNA]</scope>
    <source>
        <strain evidence="3">cv. 10/8</strain>
        <tissue evidence="2">Leaf</tissue>
    </source>
</reference>
<feature type="region of interest" description="Disordered" evidence="1">
    <location>
        <begin position="1"/>
        <end position="27"/>
    </location>
</feature>
<keyword evidence="3" id="KW-1185">Reference proteome</keyword>
<feature type="non-terminal residue" evidence="2">
    <location>
        <position position="27"/>
    </location>
</feature>
<evidence type="ECO:0000313" key="2">
    <source>
        <dbReference type="EMBL" id="MCI05138.1"/>
    </source>
</evidence>
<sequence>MSNGRLPIPGQRPNGTTNSGTLPSTST</sequence>
<feature type="compositionally biased region" description="Polar residues" evidence="1">
    <location>
        <begin position="13"/>
        <end position="27"/>
    </location>
</feature>
<dbReference type="Proteomes" id="UP000265520">
    <property type="component" value="Unassembled WGS sequence"/>
</dbReference>
<name>A0A392NZE0_9FABA</name>
<organism evidence="2 3">
    <name type="scientific">Trifolium medium</name>
    <dbReference type="NCBI Taxonomy" id="97028"/>
    <lineage>
        <taxon>Eukaryota</taxon>
        <taxon>Viridiplantae</taxon>
        <taxon>Streptophyta</taxon>
        <taxon>Embryophyta</taxon>
        <taxon>Tracheophyta</taxon>
        <taxon>Spermatophyta</taxon>
        <taxon>Magnoliopsida</taxon>
        <taxon>eudicotyledons</taxon>
        <taxon>Gunneridae</taxon>
        <taxon>Pentapetalae</taxon>
        <taxon>rosids</taxon>
        <taxon>fabids</taxon>
        <taxon>Fabales</taxon>
        <taxon>Fabaceae</taxon>
        <taxon>Papilionoideae</taxon>
        <taxon>50 kb inversion clade</taxon>
        <taxon>NPAAA clade</taxon>
        <taxon>Hologalegina</taxon>
        <taxon>IRL clade</taxon>
        <taxon>Trifolieae</taxon>
        <taxon>Trifolium</taxon>
    </lineage>
</organism>
<comment type="caution">
    <text evidence="2">The sequence shown here is derived from an EMBL/GenBank/DDBJ whole genome shotgun (WGS) entry which is preliminary data.</text>
</comment>
<evidence type="ECO:0000313" key="3">
    <source>
        <dbReference type="Proteomes" id="UP000265520"/>
    </source>
</evidence>
<dbReference type="EMBL" id="LXQA010057661">
    <property type="protein sequence ID" value="MCI05138.1"/>
    <property type="molecule type" value="Genomic_DNA"/>
</dbReference>
<protein>
    <submittedName>
        <fullName evidence="2">LSD1-type zinc finger protein</fullName>
    </submittedName>
</protein>
<dbReference type="AlphaFoldDB" id="A0A392NZE0"/>
<accession>A0A392NZE0</accession>
<proteinExistence type="predicted"/>
<evidence type="ECO:0000256" key="1">
    <source>
        <dbReference type="SAM" id="MobiDB-lite"/>
    </source>
</evidence>